<dbReference type="Pfam" id="PF01477">
    <property type="entry name" value="PLAT"/>
    <property type="match status" value="1"/>
</dbReference>
<evidence type="ECO:0000256" key="12">
    <source>
        <dbReference type="PIRSR" id="PIRSR601885-3"/>
    </source>
</evidence>
<dbReference type="GO" id="GO:0005737">
    <property type="term" value="C:cytoplasm"/>
    <property type="evidence" value="ECO:0007669"/>
    <property type="project" value="UniProtKB-SubCell"/>
</dbReference>
<evidence type="ECO:0000256" key="13">
    <source>
        <dbReference type="PROSITE-ProRule" id="PRU00152"/>
    </source>
</evidence>
<keyword evidence="6 14" id="KW-0223">Dioxygenase</keyword>
<feature type="domain" description="PLAT" evidence="15">
    <location>
        <begin position="2"/>
        <end position="119"/>
    </location>
</feature>
<dbReference type="Gene3D" id="1.20.245.10">
    <property type="entry name" value="Lipoxygenase-1, Domain 5"/>
    <property type="match status" value="3"/>
</dbReference>
<dbReference type="InterPro" id="IPR013819">
    <property type="entry name" value="LipOase_C"/>
</dbReference>
<feature type="binding site" evidence="10">
    <location>
        <position position="367"/>
    </location>
    <ligand>
        <name>Fe cation</name>
        <dbReference type="ChEBI" id="CHEBI:24875"/>
        <note>catalytic</note>
    </ligand>
</feature>
<dbReference type="InterPro" id="IPR020834">
    <property type="entry name" value="LipOase_CS"/>
</dbReference>
<evidence type="ECO:0000256" key="1">
    <source>
        <dbReference type="ARBA" id="ARBA00004496"/>
    </source>
</evidence>
<evidence type="ECO:0000313" key="18">
    <source>
        <dbReference type="RefSeq" id="XP_054851289.1"/>
    </source>
</evidence>
<dbReference type="GO" id="GO:0034440">
    <property type="term" value="P:lipid oxidation"/>
    <property type="evidence" value="ECO:0007669"/>
    <property type="project" value="InterPro"/>
</dbReference>
<evidence type="ECO:0000256" key="14">
    <source>
        <dbReference type="RuleBase" id="RU003974"/>
    </source>
</evidence>
<evidence type="ECO:0000256" key="9">
    <source>
        <dbReference type="ARBA" id="ARBA00023098"/>
    </source>
</evidence>
<dbReference type="PRINTS" id="PR00467">
    <property type="entry name" value="MAMLPOXGNASE"/>
</dbReference>
<dbReference type="GO" id="GO:0005506">
    <property type="term" value="F:iron ion binding"/>
    <property type="evidence" value="ECO:0007669"/>
    <property type="project" value="InterPro"/>
</dbReference>
<dbReference type="PANTHER" id="PTHR11771">
    <property type="entry name" value="LIPOXYGENASE"/>
    <property type="match status" value="1"/>
</dbReference>
<comment type="pathway">
    <text evidence="2">Lipid metabolism.</text>
</comment>
<evidence type="ECO:0000256" key="8">
    <source>
        <dbReference type="ARBA" id="ARBA00023004"/>
    </source>
</evidence>
<name>A0AA97KA67_EUBMA</name>
<gene>
    <name evidence="18" type="primary">LOC129340490</name>
</gene>
<dbReference type="Gene3D" id="2.60.60.20">
    <property type="entry name" value="PLAT/LH2 domain"/>
    <property type="match status" value="1"/>
</dbReference>
<keyword evidence="4" id="KW-0963">Cytoplasm</keyword>
<dbReference type="InterPro" id="IPR001885">
    <property type="entry name" value="LipOase_mml"/>
</dbReference>
<dbReference type="PROSITE" id="PS50095">
    <property type="entry name" value="PLAT"/>
    <property type="match status" value="1"/>
</dbReference>
<evidence type="ECO:0000259" key="16">
    <source>
        <dbReference type="PROSITE" id="PS51393"/>
    </source>
</evidence>
<dbReference type="InterPro" id="IPR020833">
    <property type="entry name" value="LipOase_Fe_BS"/>
</dbReference>
<dbReference type="Proteomes" id="UP001190640">
    <property type="component" value="Chromosome 12"/>
</dbReference>
<comment type="subcellular location">
    <subcellularLocation>
        <location evidence="1">Cytoplasm</location>
    </subcellularLocation>
</comment>
<dbReference type="AlphaFoldDB" id="A0AA97KA67"/>
<keyword evidence="7 14" id="KW-0560">Oxidoreductase</keyword>
<evidence type="ECO:0000256" key="5">
    <source>
        <dbReference type="ARBA" id="ARBA00022723"/>
    </source>
</evidence>
<dbReference type="PROSITE" id="PS51393">
    <property type="entry name" value="LIPOXYGENASE_3"/>
    <property type="match status" value="2"/>
</dbReference>
<reference evidence="18" key="1">
    <citation type="submission" date="2025-08" db="UniProtKB">
        <authorList>
            <consortium name="RefSeq"/>
        </authorList>
    </citation>
    <scope>IDENTIFICATION</scope>
    <source>
        <tissue evidence="18">Blood</tissue>
    </source>
</reference>
<dbReference type="SUPFAM" id="SSF49723">
    <property type="entry name" value="Lipase/lipooxygenase domain (PLAT/LH2 domain)"/>
    <property type="match status" value="1"/>
</dbReference>
<feature type="domain" description="Lipoxygenase" evidence="16">
    <location>
        <begin position="424"/>
        <end position="542"/>
    </location>
</feature>
<comment type="similarity">
    <text evidence="3 14">Belongs to the lipoxygenase family.</text>
</comment>
<dbReference type="PRINTS" id="PR00087">
    <property type="entry name" value="LIPOXYGENASE"/>
</dbReference>
<comment type="caution">
    <text evidence="13">Lacks conserved residue(s) required for the propagation of feature annotation.</text>
</comment>
<evidence type="ECO:0000256" key="2">
    <source>
        <dbReference type="ARBA" id="ARBA00005189"/>
    </source>
</evidence>
<dbReference type="PROSITE" id="PS00081">
    <property type="entry name" value="LIPOXYGENASE_2"/>
    <property type="match status" value="1"/>
</dbReference>
<feature type="binding site" evidence="10">
    <location>
        <position position="372"/>
    </location>
    <ligand>
        <name>Fe cation</name>
        <dbReference type="ChEBI" id="CHEBI:24875"/>
        <note>catalytic</note>
    </ligand>
</feature>
<keyword evidence="8 10" id="KW-0408">Iron</keyword>
<dbReference type="GeneID" id="129340490"/>
<evidence type="ECO:0000259" key="15">
    <source>
        <dbReference type="PROSITE" id="PS50095"/>
    </source>
</evidence>
<dbReference type="InterPro" id="IPR000907">
    <property type="entry name" value="LipOase"/>
</dbReference>
<dbReference type="RefSeq" id="XP_054851289.1">
    <property type="nucleotide sequence ID" value="XM_054995314.1"/>
</dbReference>
<dbReference type="SUPFAM" id="SSF48484">
    <property type="entry name" value="Lipoxigenase"/>
    <property type="match status" value="1"/>
</dbReference>
<evidence type="ECO:0000256" key="3">
    <source>
        <dbReference type="ARBA" id="ARBA00009419"/>
    </source>
</evidence>
<feature type="site" description="Essential for stabilizing binding to COTL1" evidence="12">
    <location>
        <position position="104"/>
    </location>
</feature>
<feature type="binding site" evidence="11">
    <location>
        <position position="17"/>
    </location>
    <ligand>
        <name>Ca(2+)</name>
        <dbReference type="ChEBI" id="CHEBI:29108"/>
        <label>1</label>
    </ligand>
</feature>
<dbReference type="GO" id="GO:0016702">
    <property type="term" value="F:oxidoreductase activity, acting on single donors with incorporation of molecular oxygen, incorporation of two atoms of oxygen"/>
    <property type="evidence" value="ECO:0007669"/>
    <property type="project" value="InterPro"/>
</dbReference>
<sequence length="542" mass="62204">MAKYLVSVSTSNVFHLGTVDPISLSFVGTEGESPPISLGSLTSKFFTAEESKYEVTCEHDLGEILLLCLQREPLLGIFSTPWYCNFVTVISPRGQNYTFPCYQWLQDLEKLELREGTAKTAAMDTLPLLQKHREEQLKRRQVDYRWKTLVEGIPRCLDVESVKQLDTDIKFSFVKSSVFQTRSKAKKVELKLKGFSDSQESWKELEHIKEVFWFNKTRLSEYTTEQWKNDEFFAYQFLNGLNPQMIKKCTEIPSKFPVTQEMVGRSLGCGTTLEKELEKGTIFLVDYGILEGVPAGFNNHKKQFITAPLCLLHLSPQNRLVPLAIQLSQTPGPEAPIFLPSDSEWDWILAKTWVRNADFHVHQALTHLLHTHLIAEVFTLATLRQLPMCHPLYKLLIPHTRFTLHINTLARERLIGKDGVFDKYDWGAWMPNFPPSMRTPPPKTKGTANEQEYKETIPAINTTCTILSTLWLLSADPVDMIPLGNYPEEHFTEDEPKRLMKTFKEHLDKISKEIQERNQMLDVVSIGYTDLYPPGIENSVSI</sequence>
<keyword evidence="11" id="KW-0106">Calcium</keyword>
<keyword evidence="17" id="KW-1185">Reference proteome</keyword>
<dbReference type="SMART" id="SM00308">
    <property type="entry name" value="LH2"/>
    <property type="match status" value="1"/>
</dbReference>
<organism evidence="17 18">
    <name type="scientific">Eublepharis macularius</name>
    <name type="common">Leopard gecko</name>
    <name type="synonym">Cyrtodactylus macularius</name>
    <dbReference type="NCBI Taxonomy" id="481883"/>
    <lineage>
        <taxon>Eukaryota</taxon>
        <taxon>Metazoa</taxon>
        <taxon>Chordata</taxon>
        <taxon>Craniata</taxon>
        <taxon>Vertebrata</taxon>
        <taxon>Euteleostomi</taxon>
        <taxon>Lepidosauria</taxon>
        <taxon>Squamata</taxon>
        <taxon>Bifurcata</taxon>
        <taxon>Gekkota</taxon>
        <taxon>Eublepharidae</taxon>
        <taxon>Eublepharinae</taxon>
        <taxon>Eublepharis</taxon>
    </lineage>
</organism>
<dbReference type="InterPro" id="IPR036226">
    <property type="entry name" value="LipOase_C_sf"/>
</dbReference>
<evidence type="ECO:0000256" key="11">
    <source>
        <dbReference type="PIRSR" id="PIRSR601885-2"/>
    </source>
</evidence>
<comment type="cofactor">
    <cofactor evidence="10">
        <name>Fe cation</name>
        <dbReference type="ChEBI" id="CHEBI:24875"/>
    </cofactor>
    <text evidence="10">Binds 1 Fe cation per subunit.</text>
</comment>
<protein>
    <submittedName>
        <fullName evidence="18">Polyunsaturated fatty acid lipoxygenase ALOX15B-like isoform X2</fullName>
    </submittedName>
</protein>
<accession>A0AA97KA67</accession>
<evidence type="ECO:0000256" key="4">
    <source>
        <dbReference type="ARBA" id="ARBA00022490"/>
    </source>
</evidence>
<proteinExistence type="inferred from homology"/>
<evidence type="ECO:0000256" key="10">
    <source>
        <dbReference type="PIRSR" id="PIRSR601885-1"/>
    </source>
</evidence>
<evidence type="ECO:0000256" key="7">
    <source>
        <dbReference type="ARBA" id="ARBA00023002"/>
    </source>
</evidence>
<evidence type="ECO:0000313" key="17">
    <source>
        <dbReference type="Proteomes" id="UP001190640"/>
    </source>
</evidence>
<dbReference type="InterPro" id="IPR001024">
    <property type="entry name" value="PLAT/LH2_dom"/>
</dbReference>
<dbReference type="Pfam" id="PF00305">
    <property type="entry name" value="Lipoxygenase"/>
    <property type="match status" value="1"/>
</dbReference>
<dbReference type="Gene3D" id="3.10.450.60">
    <property type="match status" value="1"/>
</dbReference>
<dbReference type="PROSITE" id="PS00711">
    <property type="entry name" value="LIPOXYGENASE_1"/>
    <property type="match status" value="1"/>
</dbReference>
<keyword evidence="9" id="KW-0443">Lipid metabolism</keyword>
<dbReference type="InterPro" id="IPR036392">
    <property type="entry name" value="PLAT/LH2_dom_sf"/>
</dbReference>
<evidence type="ECO:0000256" key="6">
    <source>
        <dbReference type="ARBA" id="ARBA00022964"/>
    </source>
</evidence>
<keyword evidence="5 10" id="KW-0479">Metal-binding</keyword>
<feature type="domain" description="Lipoxygenase" evidence="16">
    <location>
        <begin position="119"/>
        <end position="423"/>
    </location>
</feature>